<dbReference type="Proteomes" id="UP000538196">
    <property type="component" value="Unassembled WGS sequence"/>
</dbReference>
<evidence type="ECO:0000313" key="1">
    <source>
        <dbReference type="EMBL" id="MBB2967892.1"/>
    </source>
</evidence>
<protein>
    <submittedName>
        <fullName evidence="1">Uncharacterized protein</fullName>
    </submittedName>
</protein>
<keyword evidence="2" id="KW-1185">Reference proteome</keyword>
<reference evidence="1 2" key="1">
    <citation type="submission" date="2020-08" db="EMBL/GenBank/DDBJ databases">
        <title>Sequencing the genomes of 1000 actinobacteria strains.</title>
        <authorList>
            <person name="Klenk H.-P."/>
        </authorList>
    </citation>
    <scope>NUCLEOTIDE SEQUENCE [LARGE SCALE GENOMIC DNA]</scope>
    <source>
        <strain evidence="1 2">DSM 20146</strain>
    </source>
</reference>
<dbReference type="AlphaFoldDB" id="A0A7W4UXR8"/>
<organism evidence="1 2">
    <name type="scientific">Leifsonia aquatica</name>
    <name type="common">Corynebacterium aquaticum</name>
    <dbReference type="NCBI Taxonomy" id="144185"/>
    <lineage>
        <taxon>Bacteria</taxon>
        <taxon>Bacillati</taxon>
        <taxon>Actinomycetota</taxon>
        <taxon>Actinomycetes</taxon>
        <taxon>Micrococcales</taxon>
        <taxon>Microbacteriaceae</taxon>
        <taxon>Leifsonia</taxon>
    </lineage>
</organism>
<comment type="caution">
    <text evidence="1">The sequence shown here is derived from an EMBL/GenBank/DDBJ whole genome shotgun (WGS) entry which is preliminary data.</text>
</comment>
<accession>A0A7W4UXR8</accession>
<evidence type="ECO:0000313" key="2">
    <source>
        <dbReference type="Proteomes" id="UP000538196"/>
    </source>
</evidence>
<dbReference type="RefSeq" id="WP_021763969.1">
    <property type="nucleotide sequence ID" value="NZ_JACHVP010000002.1"/>
</dbReference>
<gene>
    <name evidence="1" type="ORF">FHX33_002655</name>
</gene>
<proteinExistence type="predicted"/>
<name>A0A7W4UXR8_LEIAQ</name>
<sequence>MAKPLQELTAADLASVLSVIAHRQASDGSRESWDVSLFTSRSDSPIATDVVGLPSPVSEDLVTEHVVFVLGREGVKLELPWRTRREGYFMSGVSAPEAA</sequence>
<dbReference type="EMBL" id="JACHVP010000002">
    <property type="protein sequence ID" value="MBB2967892.1"/>
    <property type="molecule type" value="Genomic_DNA"/>
</dbReference>